<protein>
    <recommendedName>
        <fullName evidence="4">Extracellular mutant protein 11 C-terminal domain-containing protein</fullName>
    </recommendedName>
</protein>
<evidence type="ECO:0008006" key="4">
    <source>
        <dbReference type="Google" id="ProtNLM"/>
    </source>
</evidence>
<feature type="compositionally biased region" description="Low complexity" evidence="1">
    <location>
        <begin position="38"/>
        <end position="48"/>
    </location>
</feature>
<feature type="compositionally biased region" description="Low complexity" evidence="1">
    <location>
        <begin position="127"/>
        <end position="142"/>
    </location>
</feature>
<feature type="region of interest" description="Disordered" evidence="1">
    <location>
        <begin position="124"/>
        <end position="349"/>
    </location>
</feature>
<feature type="region of interest" description="Disordered" evidence="1">
    <location>
        <begin position="1"/>
        <end position="108"/>
    </location>
</feature>
<sequence length="492" mass="52608">MSARVPFMPQRPASRQQQARSESSAPPSTHDTFRPNGLLSVSTSSLPDSSHDSAASKDTHIPSHRSAEAALKAATNKPLNLAGLTKRKPAPQANGASIPGSNRKSFDAGDFRSSKAFLAPSEAYRLSTTGPRPSSPFFPGSTASGPGYVSTNEFRPPMLPAPSKLHAASSADDLNANHAHTATSADAPGDGNAPSTNGDNYGGLYSLGLNASDRGHLRRRTASHPSLEKINEADDEDVGQLAGHAQDPRLSHGYPEDGPTGSDDGRSEVSQHGLRRSTKRIHQQDFEEDEFTYGNQAKRYKANGHGAPDDFGTRYSRGPTPDIRGFPASEDYDDAALPASRAPSQHPERPYSRMSEVHIHPQGAPLDPTGRGEALYKLLGQDLGAFVDGHVDAYEEAKKKWSECSMDEWRAGADELTTKFAKMLDFVKDHMTEKLSLYASLHSAVASHKSVLAEREKTLAEARESLVKEGGAVVGGSAVASAVQPEKQDGED</sequence>
<dbReference type="Proteomes" id="UP000298390">
    <property type="component" value="Unassembled WGS sequence"/>
</dbReference>
<evidence type="ECO:0000256" key="1">
    <source>
        <dbReference type="SAM" id="MobiDB-lite"/>
    </source>
</evidence>
<evidence type="ECO:0000313" key="3">
    <source>
        <dbReference type="Proteomes" id="UP000298390"/>
    </source>
</evidence>
<feature type="compositionally biased region" description="Low complexity" evidence="1">
    <location>
        <begin position="10"/>
        <end position="28"/>
    </location>
</feature>
<organism evidence="2 3">
    <name type="scientific">Rhodofomes roseus</name>
    <dbReference type="NCBI Taxonomy" id="34475"/>
    <lineage>
        <taxon>Eukaryota</taxon>
        <taxon>Fungi</taxon>
        <taxon>Dikarya</taxon>
        <taxon>Basidiomycota</taxon>
        <taxon>Agaricomycotina</taxon>
        <taxon>Agaricomycetes</taxon>
        <taxon>Polyporales</taxon>
        <taxon>Rhodofomes</taxon>
    </lineage>
</organism>
<gene>
    <name evidence="2" type="ORF">EVJ58_g8541</name>
</gene>
<feature type="compositionally biased region" description="Basic and acidic residues" evidence="1">
    <location>
        <begin position="49"/>
        <end position="67"/>
    </location>
</feature>
<comment type="caution">
    <text evidence="2">The sequence shown here is derived from an EMBL/GenBank/DDBJ whole genome shotgun (WGS) entry which is preliminary data.</text>
</comment>
<evidence type="ECO:0000313" key="2">
    <source>
        <dbReference type="EMBL" id="TFY54977.1"/>
    </source>
</evidence>
<accession>A0A4Y9Y065</accession>
<dbReference type="EMBL" id="SEKV01000638">
    <property type="protein sequence ID" value="TFY54977.1"/>
    <property type="molecule type" value="Genomic_DNA"/>
</dbReference>
<reference evidence="2 3" key="1">
    <citation type="submission" date="2019-01" db="EMBL/GenBank/DDBJ databases">
        <title>Genome sequencing of the rare red list fungi Fomitopsis rosea.</title>
        <authorList>
            <person name="Buettner E."/>
            <person name="Kellner H."/>
        </authorList>
    </citation>
    <scope>NUCLEOTIDE SEQUENCE [LARGE SCALE GENOMIC DNA]</scope>
    <source>
        <strain evidence="2 3">DSM 105464</strain>
    </source>
</reference>
<name>A0A4Y9Y065_9APHY</name>
<proteinExistence type="predicted"/>
<dbReference type="AlphaFoldDB" id="A0A4Y9Y065"/>